<dbReference type="AlphaFoldDB" id="A0A8H6G7R9"/>
<feature type="region of interest" description="Disordered" evidence="2">
    <location>
        <begin position="1"/>
        <end position="23"/>
    </location>
</feature>
<reference evidence="3 4" key="1">
    <citation type="journal article" date="2020" name="bioRxiv">
        <title>A chromosome-scale genome assembly for the Fusarium oxysporum strain Fo5176 to establish a model Arabidopsis-fungal pathosystem.</title>
        <authorList>
            <person name="Fokkens L."/>
            <person name="Guo L."/>
            <person name="Dora S."/>
            <person name="Wang B."/>
            <person name="Ye K."/>
            <person name="Sanchez-Rodriguez C."/>
            <person name="Croll D."/>
        </authorList>
    </citation>
    <scope>NUCLEOTIDE SEQUENCE [LARGE SCALE GENOMIC DNA]</scope>
    <source>
        <strain evidence="3 4">Fo5176</strain>
    </source>
</reference>
<evidence type="ECO:0008006" key="5">
    <source>
        <dbReference type="Google" id="ProtNLM"/>
    </source>
</evidence>
<dbReference type="PANTHER" id="PTHR46910">
    <property type="entry name" value="TRANSCRIPTION FACTOR PDR1"/>
    <property type="match status" value="1"/>
</dbReference>
<protein>
    <recommendedName>
        <fullName evidence="5">Transcription factor domain-containing protein</fullName>
    </recommendedName>
</protein>
<organism evidence="3 4">
    <name type="scientific">Fusarium oxysporum f. sp. conglutinans</name>
    <dbReference type="NCBI Taxonomy" id="100902"/>
    <lineage>
        <taxon>Eukaryota</taxon>
        <taxon>Fungi</taxon>
        <taxon>Dikarya</taxon>
        <taxon>Ascomycota</taxon>
        <taxon>Pezizomycotina</taxon>
        <taxon>Sordariomycetes</taxon>
        <taxon>Hypocreomycetidae</taxon>
        <taxon>Hypocreales</taxon>
        <taxon>Nectriaceae</taxon>
        <taxon>Fusarium</taxon>
        <taxon>Fusarium oxysporum species complex</taxon>
    </lineage>
</organism>
<gene>
    <name evidence="3" type="ORF">HZS61_007437</name>
</gene>
<evidence type="ECO:0000256" key="1">
    <source>
        <dbReference type="ARBA" id="ARBA00023242"/>
    </source>
</evidence>
<dbReference type="CDD" id="cd12148">
    <property type="entry name" value="fungal_TF_MHR"/>
    <property type="match status" value="1"/>
</dbReference>
<sequence>MGESTITYPGADESLPGYGSPNASMQLQPQAYPTPALPEQPVSLPTTGARLYIDEILSHQQPLQSRTNDKTLFTADDEHVGSSGLAFYSEKSMASLSRRLGHNRVSQLIAIIESQTVLGMNLLTDCDTTSPSHPIGEDDLGAAPQVEAHLAYVEGLDWIQTAAVFSRILSKAYISLFSVSATMKPKEECLAEIDSLGAEVDGWLQSLPDELRPRHEVWNIRFTKLASLIIALRIQIMYYGLKVSLARLALHLSGSESGRGSEAKASLLLAARAIVGLTQQVPQEPYTPMICLTHMPMMATFILFDYVVQNPRHPETRKSLAYLDITAGYFSRLNLVYASKGTPFGNHLGEFAAIAHQYIRSQEKDGHRPQGAFSDGTAIDPHPDLSLEPIATNQSTGMPELQQNLTLSPPNTVQTLPNSEAAASDMHS</sequence>
<dbReference type="InterPro" id="IPR050987">
    <property type="entry name" value="AtrR-like"/>
</dbReference>
<name>A0A8H6G7R9_FUSOX</name>
<proteinExistence type="predicted"/>
<dbReference type="EMBL" id="JACDXP010000018">
    <property type="protein sequence ID" value="KAF6513179.1"/>
    <property type="molecule type" value="Genomic_DNA"/>
</dbReference>
<evidence type="ECO:0000313" key="4">
    <source>
        <dbReference type="Proteomes" id="UP000593570"/>
    </source>
</evidence>
<dbReference type="PANTHER" id="PTHR46910:SF25">
    <property type="entry name" value="ABC-TRANSPORTER-REGULATING TRANSCRIPTION FACTOR"/>
    <property type="match status" value="1"/>
</dbReference>
<evidence type="ECO:0000256" key="2">
    <source>
        <dbReference type="SAM" id="MobiDB-lite"/>
    </source>
</evidence>
<dbReference type="Proteomes" id="UP000593570">
    <property type="component" value="Unassembled WGS sequence"/>
</dbReference>
<keyword evidence="1" id="KW-0539">Nucleus</keyword>
<dbReference type="GO" id="GO:0003700">
    <property type="term" value="F:DNA-binding transcription factor activity"/>
    <property type="evidence" value="ECO:0007669"/>
    <property type="project" value="InterPro"/>
</dbReference>
<feature type="compositionally biased region" description="Polar residues" evidence="2">
    <location>
        <begin position="391"/>
        <end position="418"/>
    </location>
</feature>
<feature type="region of interest" description="Disordered" evidence="2">
    <location>
        <begin position="363"/>
        <end position="428"/>
    </location>
</feature>
<evidence type="ECO:0000313" key="3">
    <source>
        <dbReference type="EMBL" id="KAF6513179.1"/>
    </source>
</evidence>
<accession>A0A8H6G7R9</accession>
<comment type="caution">
    <text evidence="3">The sequence shown here is derived from an EMBL/GenBank/DDBJ whole genome shotgun (WGS) entry which is preliminary data.</text>
</comment>